<evidence type="ECO:0000313" key="1">
    <source>
        <dbReference type="EMBL" id="WAP70070.1"/>
    </source>
</evidence>
<gene>
    <name evidence="1" type="ORF">OH818_08000</name>
</gene>
<dbReference type="EMBL" id="CP114029">
    <property type="protein sequence ID" value="WAP70070.1"/>
    <property type="molecule type" value="Genomic_DNA"/>
</dbReference>
<organism evidence="1 2">
    <name type="scientific">Jiella pelagia</name>
    <dbReference type="NCBI Taxonomy" id="2986949"/>
    <lineage>
        <taxon>Bacteria</taxon>
        <taxon>Pseudomonadati</taxon>
        <taxon>Pseudomonadota</taxon>
        <taxon>Alphaproteobacteria</taxon>
        <taxon>Hyphomicrobiales</taxon>
        <taxon>Aurantimonadaceae</taxon>
        <taxon>Jiella</taxon>
    </lineage>
</organism>
<dbReference type="InterPro" id="IPR036397">
    <property type="entry name" value="RNaseH_sf"/>
</dbReference>
<reference evidence="1" key="1">
    <citation type="submission" date="2022-12" db="EMBL/GenBank/DDBJ databases">
        <title>Jiella pelagia sp. nov., isolated from phosphonate enriched culture of Northwest Pacific surface seawater.</title>
        <authorList>
            <person name="Shin D.Y."/>
            <person name="Hwang C.Y."/>
        </authorList>
    </citation>
    <scope>NUCLEOTIDE SEQUENCE</scope>
    <source>
        <strain evidence="1">HL-NP1</strain>
    </source>
</reference>
<dbReference type="Gene3D" id="3.30.420.10">
    <property type="entry name" value="Ribonuclease H-like superfamily/Ribonuclease H"/>
    <property type="match status" value="1"/>
</dbReference>
<name>A0ABY7C8G5_9HYPH</name>
<evidence type="ECO:0000313" key="2">
    <source>
        <dbReference type="Proteomes" id="UP001164020"/>
    </source>
</evidence>
<dbReference type="Proteomes" id="UP001164020">
    <property type="component" value="Chromosome"/>
</dbReference>
<sequence length="131" mass="15105">MAKWAGCRSDWAMFGRFECLATDGGPPFRDEFEDAVRHCRSGRSLPDQDPRMRGTIESFFRLFRRLCRYFTGQSFSNVVEKGDYEAEEMASLVFEGLVRAAIVFIVDSYHHRKHRGLGGRTPYAVWNEARG</sequence>
<dbReference type="RefSeq" id="WP_268882524.1">
    <property type="nucleotide sequence ID" value="NZ_CP114029.1"/>
</dbReference>
<proteinExistence type="predicted"/>
<keyword evidence="2" id="KW-1185">Reference proteome</keyword>
<dbReference type="SUPFAM" id="SSF53098">
    <property type="entry name" value="Ribonuclease H-like"/>
    <property type="match status" value="1"/>
</dbReference>
<protein>
    <recommendedName>
        <fullName evidence="3">Integrase catalytic domain-containing protein</fullName>
    </recommendedName>
</protein>
<dbReference type="InterPro" id="IPR012337">
    <property type="entry name" value="RNaseH-like_sf"/>
</dbReference>
<accession>A0ABY7C8G5</accession>
<evidence type="ECO:0008006" key="3">
    <source>
        <dbReference type="Google" id="ProtNLM"/>
    </source>
</evidence>